<dbReference type="Gene3D" id="3.40.850.10">
    <property type="entry name" value="Kinesin motor domain"/>
    <property type="match status" value="1"/>
</dbReference>
<dbReference type="PROSITE" id="PS50067">
    <property type="entry name" value="KINESIN_MOTOR_2"/>
    <property type="match status" value="1"/>
</dbReference>
<keyword evidence="8" id="KW-0175">Coiled coil</keyword>
<keyword evidence="3 6" id="KW-0547">Nucleotide-binding</keyword>
<evidence type="ECO:0000313" key="11">
    <source>
        <dbReference type="Proteomes" id="UP000094285"/>
    </source>
</evidence>
<feature type="coiled-coil region" evidence="8">
    <location>
        <begin position="25"/>
        <end position="59"/>
    </location>
</feature>
<dbReference type="InterPro" id="IPR027640">
    <property type="entry name" value="Kinesin-like_fam"/>
</dbReference>
<evidence type="ECO:0000256" key="1">
    <source>
        <dbReference type="ARBA" id="ARBA00010899"/>
    </source>
</evidence>
<dbReference type="PROSITE" id="PS00411">
    <property type="entry name" value="KINESIN_MOTOR_1"/>
    <property type="match status" value="1"/>
</dbReference>
<evidence type="ECO:0000256" key="8">
    <source>
        <dbReference type="SAM" id="Coils"/>
    </source>
</evidence>
<dbReference type="PRINTS" id="PR00380">
    <property type="entry name" value="KINESINHEAVY"/>
</dbReference>
<dbReference type="PANTHER" id="PTHR47972:SF45">
    <property type="entry name" value="PROTEIN CLARET SEGREGATIONAL"/>
    <property type="match status" value="1"/>
</dbReference>
<evidence type="ECO:0000259" key="9">
    <source>
        <dbReference type="PROSITE" id="PS50067"/>
    </source>
</evidence>
<sequence length="618" mass="70650">MDQFYKKQNELSELNTTKMSLITKMQKEEFKLHILNKEHEDLKLKAIKLENTITNTREERKATGQEYEHKYKITKQKHVLQHESRVNQLKEIISDKIEDIIKANTMESERKRVSLIQQHEHLSKEIKLQNQSLNKALIKLKEIHNKNLIGLEKTMKENIDTLRQTIESVETSISEKQKQLLALQLELQNLNKSSASLDQSLDQLNSKFLDKDNEIQVLQTRIKTKQEEIDQLETSCSNKANQIEVLNEETKRMESRIDQQELARRQLHNKLQELKGNIRVFCRIRPVYSNAPLSIMEVPDDELNEEANQELVLTKDDRRSSNSTSKASQSYKFQFDKIFLVNLTNEMIFEELSQLIQSSLDGFNVCVFAYGQTGSGKTYTMSSPKNGMIPLSINKIFEDIEELRSNGWKYSLQGQFLEIYNDSIVDLLAPSNQDLKHEIKHDETEGQTTITNTVCVDLTSIGQAHQILDKAVKNRSTASTLANERSSRSHSIFILKLRGENLKTGEVSNGTLNLIDLAGSERLSSSQAKGDRLKETQAINKSLSSLGDVIYALGHKQLHSGSQHIPYRNSKLTYLLKHSLGGSSKTLMFVNISPLEANFNETINSLRFATKVNTTKLS</sequence>
<proteinExistence type="inferred from homology"/>
<comment type="similarity">
    <text evidence="1">Belongs to the TRAFAC class myosin-kinesin ATPase superfamily. Kinesin family. KIN-14 subfamily.</text>
</comment>
<dbReference type="GeneID" id="30983350"/>
<dbReference type="Gene3D" id="1.10.287.1490">
    <property type="match status" value="1"/>
</dbReference>
<evidence type="ECO:0000313" key="10">
    <source>
        <dbReference type="EMBL" id="ODV82394.1"/>
    </source>
</evidence>
<dbReference type="EMBL" id="KV453909">
    <property type="protein sequence ID" value="ODV82394.1"/>
    <property type="molecule type" value="Genomic_DNA"/>
</dbReference>
<evidence type="ECO:0000256" key="7">
    <source>
        <dbReference type="RuleBase" id="RU000394"/>
    </source>
</evidence>
<keyword evidence="4 6" id="KW-0067">ATP-binding</keyword>
<dbReference type="PANTHER" id="PTHR47972">
    <property type="entry name" value="KINESIN-LIKE PROTEIN KLP-3"/>
    <property type="match status" value="1"/>
</dbReference>
<dbReference type="InterPro" id="IPR019821">
    <property type="entry name" value="Kinesin_motor_CS"/>
</dbReference>
<name>A0A1E4SSB0_9ASCO</name>
<dbReference type="GO" id="GO:0003777">
    <property type="term" value="F:microtubule motor activity"/>
    <property type="evidence" value="ECO:0007669"/>
    <property type="project" value="InterPro"/>
</dbReference>
<dbReference type="GO" id="GO:0005524">
    <property type="term" value="F:ATP binding"/>
    <property type="evidence" value="ECO:0007669"/>
    <property type="project" value="UniProtKB-UniRule"/>
</dbReference>
<dbReference type="OrthoDB" id="3176171at2759"/>
<dbReference type="Pfam" id="PF00225">
    <property type="entry name" value="Kinesin"/>
    <property type="match status" value="1"/>
</dbReference>
<feature type="coiled-coil region" evidence="8">
    <location>
        <begin position="159"/>
        <end position="277"/>
    </location>
</feature>
<gene>
    <name evidence="10" type="ORF">CANTADRAFT_45434</name>
</gene>
<keyword evidence="11" id="KW-1185">Reference proteome</keyword>
<dbReference type="GO" id="GO:0008017">
    <property type="term" value="F:microtubule binding"/>
    <property type="evidence" value="ECO:0007669"/>
    <property type="project" value="InterPro"/>
</dbReference>
<evidence type="ECO:0000256" key="6">
    <source>
        <dbReference type="PROSITE-ProRule" id="PRU00283"/>
    </source>
</evidence>
<dbReference type="GO" id="GO:0005874">
    <property type="term" value="C:microtubule"/>
    <property type="evidence" value="ECO:0007669"/>
    <property type="project" value="UniProtKB-KW"/>
</dbReference>
<dbReference type="AlphaFoldDB" id="A0A1E4SSB0"/>
<evidence type="ECO:0000256" key="4">
    <source>
        <dbReference type="ARBA" id="ARBA00022840"/>
    </source>
</evidence>
<evidence type="ECO:0000256" key="5">
    <source>
        <dbReference type="ARBA" id="ARBA00023175"/>
    </source>
</evidence>
<dbReference type="InterPro" id="IPR027417">
    <property type="entry name" value="P-loop_NTPase"/>
</dbReference>
<keyword evidence="5 6" id="KW-0505">Motor protein</keyword>
<evidence type="ECO:0000256" key="2">
    <source>
        <dbReference type="ARBA" id="ARBA00022701"/>
    </source>
</evidence>
<dbReference type="SMART" id="SM00129">
    <property type="entry name" value="KISc"/>
    <property type="match status" value="1"/>
</dbReference>
<dbReference type="InterPro" id="IPR036961">
    <property type="entry name" value="Kinesin_motor_dom_sf"/>
</dbReference>
<keyword evidence="2 7" id="KW-0493">Microtubule</keyword>
<protein>
    <recommendedName>
        <fullName evidence="7">Kinesin-like protein</fullName>
    </recommendedName>
</protein>
<dbReference type="InterPro" id="IPR001752">
    <property type="entry name" value="Kinesin_motor_dom"/>
</dbReference>
<dbReference type="STRING" id="984487.A0A1E4SSB0"/>
<dbReference type="CDD" id="cd01366">
    <property type="entry name" value="KISc_C_terminal"/>
    <property type="match status" value="1"/>
</dbReference>
<evidence type="ECO:0000256" key="3">
    <source>
        <dbReference type="ARBA" id="ARBA00022741"/>
    </source>
</evidence>
<dbReference type="Proteomes" id="UP000094285">
    <property type="component" value="Unassembled WGS sequence"/>
</dbReference>
<dbReference type="RefSeq" id="XP_020067516.1">
    <property type="nucleotide sequence ID" value="XM_020209214.1"/>
</dbReference>
<feature type="domain" description="Kinesin motor" evidence="9">
    <location>
        <begin position="277"/>
        <end position="615"/>
    </location>
</feature>
<accession>A0A1E4SSB0</accession>
<reference evidence="11" key="1">
    <citation type="submission" date="2016-05" db="EMBL/GenBank/DDBJ databases">
        <title>Comparative genomics of biotechnologically important yeasts.</title>
        <authorList>
            <consortium name="DOE Joint Genome Institute"/>
            <person name="Riley R."/>
            <person name="Haridas S."/>
            <person name="Wolfe K.H."/>
            <person name="Lopes M.R."/>
            <person name="Hittinger C.T."/>
            <person name="Goker M."/>
            <person name="Salamov A."/>
            <person name="Wisecaver J."/>
            <person name="Long T.M."/>
            <person name="Aerts A.L."/>
            <person name="Barry K."/>
            <person name="Choi C."/>
            <person name="Clum A."/>
            <person name="Coughlan A.Y."/>
            <person name="Deshpande S."/>
            <person name="Douglass A.P."/>
            <person name="Hanson S.J."/>
            <person name="Klenk H.-P."/>
            <person name="Labutti K."/>
            <person name="Lapidus A."/>
            <person name="Lindquist E."/>
            <person name="Lipzen A."/>
            <person name="Meier-Kolthoff J.P."/>
            <person name="Ohm R.A."/>
            <person name="Otillar R.P."/>
            <person name="Pangilinan J."/>
            <person name="Peng Y."/>
            <person name="Rokas A."/>
            <person name="Rosa C.A."/>
            <person name="Scheuner C."/>
            <person name="Sibirny A.A."/>
            <person name="Slot J.C."/>
            <person name="Stielow J.B."/>
            <person name="Sun H."/>
            <person name="Kurtzman C.P."/>
            <person name="Blackwell M."/>
            <person name="Grigoriev I.V."/>
            <person name="Jeffries T.W."/>
        </authorList>
    </citation>
    <scope>NUCLEOTIDE SEQUENCE [LARGE SCALE GENOMIC DNA]</scope>
    <source>
        <strain evidence="11">NRRL Y-17324</strain>
    </source>
</reference>
<feature type="binding site" evidence="6">
    <location>
        <begin position="371"/>
        <end position="378"/>
    </location>
    <ligand>
        <name>ATP</name>
        <dbReference type="ChEBI" id="CHEBI:30616"/>
    </ligand>
</feature>
<dbReference type="GO" id="GO:0007018">
    <property type="term" value="P:microtubule-based movement"/>
    <property type="evidence" value="ECO:0007669"/>
    <property type="project" value="InterPro"/>
</dbReference>
<organism evidence="10 11">
    <name type="scientific">Suhomyces tanzawaensis NRRL Y-17324</name>
    <dbReference type="NCBI Taxonomy" id="984487"/>
    <lineage>
        <taxon>Eukaryota</taxon>
        <taxon>Fungi</taxon>
        <taxon>Dikarya</taxon>
        <taxon>Ascomycota</taxon>
        <taxon>Saccharomycotina</taxon>
        <taxon>Pichiomycetes</taxon>
        <taxon>Debaryomycetaceae</taxon>
        <taxon>Suhomyces</taxon>
    </lineage>
</organism>
<dbReference type="SUPFAM" id="SSF52540">
    <property type="entry name" value="P-loop containing nucleoside triphosphate hydrolases"/>
    <property type="match status" value="1"/>
</dbReference>